<dbReference type="InterPro" id="IPR043129">
    <property type="entry name" value="ATPase_NBD"/>
</dbReference>
<dbReference type="CDD" id="cd10169">
    <property type="entry name" value="ASKHA_NBD_actin-like"/>
    <property type="match status" value="1"/>
</dbReference>
<reference evidence="2 3" key="1">
    <citation type="submission" date="2024-04" db="EMBL/GenBank/DDBJ databases">
        <title>Tritrichomonas musculus Genome.</title>
        <authorList>
            <person name="Alves-Ferreira E."/>
            <person name="Grigg M."/>
            <person name="Lorenzi H."/>
            <person name="Galac M."/>
        </authorList>
    </citation>
    <scope>NUCLEOTIDE SEQUENCE [LARGE SCALE GENOMIC DNA]</scope>
    <source>
        <strain evidence="2 3">EAF2021</strain>
    </source>
</reference>
<evidence type="ECO:0000313" key="3">
    <source>
        <dbReference type="Proteomes" id="UP001470230"/>
    </source>
</evidence>
<evidence type="ECO:0008006" key="4">
    <source>
        <dbReference type="Google" id="ProtNLM"/>
    </source>
</evidence>
<dbReference type="SMART" id="SM00268">
    <property type="entry name" value="ACTIN"/>
    <property type="match status" value="1"/>
</dbReference>
<dbReference type="SUPFAM" id="SSF53067">
    <property type="entry name" value="Actin-like ATPase domain"/>
    <property type="match status" value="2"/>
</dbReference>
<evidence type="ECO:0000313" key="2">
    <source>
        <dbReference type="EMBL" id="KAK8891160.1"/>
    </source>
</evidence>
<proteinExistence type="inferred from homology"/>
<comment type="caution">
    <text evidence="2">The sequence shown here is derived from an EMBL/GenBank/DDBJ whole genome shotgun (WGS) entry which is preliminary data.</text>
</comment>
<dbReference type="Proteomes" id="UP001470230">
    <property type="component" value="Unassembled WGS sequence"/>
</dbReference>
<sequence length="344" mass="38690">MGETNPVIIDNGSLITKVGFGGYDEPELTFPTSSLSKPGTQAIRHGIIQNWDDMLSIYHKIFTTDIKQEMTETPIVLTSTSNAPIEQRVKLTEIFFETYKVPSFAIENSCMLDLFPSDQSTGLFVEIGDGVTDIAPFYEGFGVESGNVCSKLGGLSVTKYLQKIIHSKQKIFIDSIDTLRDIKEKYCYAWSDQPAQPQEVNTGRVNIRLKDEFLKCSDFLFNPHCFGAEAKGIHQLIYDSINKVDPGMRSAILKNIYLGGGACAMKGFKERLNLELKKLLPTTEFEIHYQELEDEETNQMKIIKNTAWRGASIFSVLTDTFEKYAITRAEYVEGGADAAYRKHH</sequence>
<protein>
    <recommendedName>
        <fullName evidence="4">Actin</fullName>
    </recommendedName>
</protein>
<evidence type="ECO:0000256" key="1">
    <source>
        <dbReference type="RuleBase" id="RU000487"/>
    </source>
</evidence>
<name>A0ABR2KJ51_9EUKA</name>
<gene>
    <name evidence="2" type="ORF">M9Y10_028366</name>
</gene>
<dbReference type="Pfam" id="PF00022">
    <property type="entry name" value="Actin"/>
    <property type="match status" value="2"/>
</dbReference>
<dbReference type="PRINTS" id="PR00190">
    <property type="entry name" value="ACTIN"/>
</dbReference>
<dbReference type="EMBL" id="JAPFFF010000004">
    <property type="protein sequence ID" value="KAK8891160.1"/>
    <property type="molecule type" value="Genomic_DNA"/>
</dbReference>
<comment type="similarity">
    <text evidence="1">Belongs to the actin family.</text>
</comment>
<dbReference type="Gene3D" id="3.30.420.40">
    <property type="match status" value="3"/>
</dbReference>
<dbReference type="Gene3D" id="3.90.640.10">
    <property type="entry name" value="Actin, Chain A, domain 4"/>
    <property type="match status" value="1"/>
</dbReference>
<accession>A0ABR2KJ51</accession>
<organism evidence="2 3">
    <name type="scientific">Tritrichomonas musculus</name>
    <dbReference type="NCBI Taxonomy" id="1915356"/>
    <lineage>
        <taxon>Eukaryota</taxon>
        <taxon>Metamonada</taxon>
        <taxon>Parabasalia</taxon>
        <taxon>Tritrichomonadida</taxon>
        <taxon>Tritrichomonadidae</taxon>
        <taxon>Tritrichomonas</taxon>
    </lineage>
</organism>
<keyword evidence="3" id="KW-1185">Reference proteome</keyword>
<dbReference type="PANTHER" id="PTHR11937">
    <property type="entry name" value="ACTIN"/>
    <property type="match status" value="1"/>
</dbReference>
<dbReference type="InterPro" id="IPR004000">
    <property type="entry name" value="Actin"/>
</dbReference>